<feature type="signal peptide" evidence="1">
    <location>
        <begin position="1"/>
        <end position="17"/>
    </location>
</feature>
<keyword evidence="1" id="KW-0732">Signal</keyword>
<name>A0AB40DBF1_DROSZ</name>
<keyword evidence="2" id="KW-1185">Reference proteome</keyword>
<protein>
    <submittedName>
        <fullName evidence="3">Uncharacterized protein</fullName>
    </submittedName>
</protein>
<gene>
    <name evidence="3" type="primary">LOC136117025</name>
</gene>
<accession>A0AB40DBF1</accession>
<dbReference type="RefSeq" id="XP_065721591.2">
    <property type="nucleotide sequence ID" value="XM_065865519.2"/>
</dbReference>
<dbReference type="Proteomes" id="UP001652628">
    <property type="component" value="Chromosome 3"/>
</dbReference>
<evidence type="ECO:0000313" key="3">
    <source>
        <dbReference type="RefSeq" id="XP_065721591.2"/>
    </source>
</evidence>
<organism evidence="2 3">
    <name type="scientific">Drosophila suzukii</name>
    <name type="common">Spotted-wing drosophila fruit fly</name>
    <dbReference type="NCBI Taxonomy" id="28584"/>
    <lineage>
        <taxon>Eukaryota</taxon>
        <taxon>Metazoa</taxon>
        <taxon>Ecdysozoa</taxon>
        <taxon>Arthropoda</taxon>
        <taxon>Hexapoda</taxon>
        <taxon>Insecta</taxon>
        <taxon>Pterygota</taxon>
        <taxon>Neoptera</taxon>
        <taxon>Endopterygota</taxon>
        <taxon>Diptera</taxon>
        <taxon>Brachycera</taxon>
        <taxon>Muscomorpha</taxon>
        <taxon>Ephydroidea</taxon>
        <taxon>Drosophilidae</taxon>
        <taxon>Drosophila</taxon>
        <taxon>Sophophora</taxon>
    </lineage>
</organism>
<sequence length="77" mass="8337">MALVKLLLIATFVVTLAVRTYSDLYLLDKDFPAILKRTAKVLNLGPNISSTNKSDSMSRYEFKNSTLSVAALKGAAG</sequence>
<evidence type="ECO:0000313" key="2">
    <source>
        <dbReference type="Proteomes" id="UP001652628"/>
    </source>
</evidence>
<feature type="chain" id="PRO_5046410677" evidence="1">
    <location>
        <begin position="18"/>
        <end position="77"/>
    </location>
</feature>
<dbReference type="AlphaFoldDB" id="A0AB40DBF1"/>
<dbReference type="GeneID" id="136117025"/>
<proteinExistence type="predicted"/>
<reference evidence="3" key="1">
    <citation type="submission" date="2025-08" db="UniProtKB">
        <authorList>
            <consortium name="RefSeq"/>
        </authorList>
    </citation>
    <scope>IDENTIFICATION</scope>
</reference>
<evidence type="ECO:0000256" key="1">
    <source>
        <dbReference type="SAM" id="SignalP"/>
    </source>
</evidence>